<organism evidence="5 6">
    <name type="scientific">Ficus carica</name>
    <name type="common">Common fig</name>
    <dbReference type="NCBI Taxonomy" id="3494"/>
    <lineage>
        <taxon>Eukaryota</taxon>
        <taxon>Viridiplantae</taxon>
        <taxon>Streptophyta</taxon>
        <taxon>Embryophyta</taxon>
        <taxon>Tracheophyta</taxon>
        <taxon>Spermatophyta</taxon>
        <taxon>Magnoliopsida</taxon>
        <taxon>eudicotyledons</taxon>
        <taxon>Gunneridae</taxon>
        <taxon>Pentapetalae</taxon>
        <taxon>rosids</taxon>
        <taxon>fabids</taxon>
        <taxon>Rosales</taxon>
        <taxon>Moraceae</taxon>
        <taxon>Ficeae</taxon>
        <taxon>Ficus</taxon>
    </lineage>
</organism>
<dbReference type="InterPro" id="IPR050279">
    <property type="entry name" value="Plant_def-hormone_signal"/>
</dbReference>
<keyword evidence="3" id="KW-0568">Pathogenesis-related protein</keyword>
<dbReference type="GO" id="GO:0006952">
    <property type="term" value="P:defense response"/>
    <property type="evidence" value="ECO:0007669"/>
    <property type="project" value="UniProtKB-KW"/>
</dbReference>
<dbReference type="AlphaFoldDB" id="A0AA87Z5K0"/>
<dbReference type="GO" id="GO:0005737">
    <property type="term" value="C:cytoplasm"/>
    <property type="evidence" value="ECO:0007669"/>
    <property type="project" value="TreeGrafter"/>
</dbReference>
<evidence type="ECO:0000313" key="5">
    <source>
        <dbReference type="EMBL" id="GMN24780.1"/>
    </source>
</evidence>
<dbReference type="InterPro" id="IPR000916">
    <property type="entry name" value="Bet_v_I/MLP"/>
</dbReference>
<dbReference type="GO" id="GO:0009738">
    <property type="term" value="P:abscisic acid-activated signaling pathway"/>
    <property type="evidence" value="ECO:0007669"/>
    <property type="project" value="InterPro"/>
</dbReference>
<dbReference type="PANTHER" id="PTHR31213:SF55">
    <property type="entry name" value="STRESS-INDUCED PROTEIN SAM22"/>
    <property type="match status" value="1"/>
</dbReference>
<name>A0AA87Z5K0_FICCA</name>
<proteinExistence type="inferred from homology"/>
<dbReference type="FunFam" id="3.30.530.20:FF:000007">
    <property type="entry name" value="Major pollen allergen Bet v 1-A"/>
    <property type="match status" value="1"/>
</dbReference>
<protein>
    <recommendedName>
        <fullName evidence="4">Bet v I/Major latex protein domain-containing protein</fullName>
    </recommendedName>
</protein>
<dbReference type="Proteomes" id="UP001187192">
    <property type="component" value="Unassembled WGS sequence"/>
</dbReference>
<dbReference type="PANTHER" id="PTHR31213">
    <property type="entry name" value="OS08G0374000 PROTEIN-RELATED"/>
    <property type="match status" value="1"/>
</dbReference>
<comment type="similarity">
    <text evidence="1">Belongs to the BetVI family.</text>
</comment>
<keyword evidence="6" id="KW-1185">Reference proteome</keyword>
<dbReference type="CDD" id="cd07816">
    <property type="entry name" value="Bet_v1-like"/>
    <property type="match status" value="1"/>
</dbReference>
<dbReference type="EMBL" id="BTGU01006879">
    <property type="protein sequence ID" value="GMN24780.1"/>
    <property type="molecule type" value="Genomic_DNA"/>
</dbReference>
<accession>A0AA87Z5K0</accession>
<dbReference type="GO" id="GO:0005634">
    <property type="term" value="C:nucleus"/>
    <property type="evidence" value="ECO:0007669"/>
    <property type="project" value="TreeGrafter"/>
</dbReference>
<reference evidence="5" key="1">
    <citation type="submission" date="2023-07" db="EMBL/GenBank/DDBJ databases">
        <title>draft genome sequence of fig (Ficus carica).</title>
        <authorList>
            <person name="Takahashi T."/>
            <person name="Nishimura K."/>
        </authorList>
    </citation>
    <scope>NUCLEOTIDE SEQUENCE</scope>
</reference>
<dbReference type="Gene3D" id="3.30.530.20">
    <property type="match status" value="1"/>
</dbReference>
<dbReference type="PRINTS" id="PR00634">
    <property type="entry name" value="BETALLERGEN"/>
</dbReference>
<gene>
    <name evidence="5" type="ORF">TIFTF001_049168</name>
</gene>
<dbReference type="InterPro" id="IPR023393">
    <property type="entry name" value="START-like_dom_sf"/>
</dbReference>
<dbReference type="GO" id="GO:0004864">
    <property type="term" value="F:protein phosphatase inhibitor activity"/>
    <property type="evidence" value="ECO:0007669"/>
    <property type="project" value="InterPro"/>
</dbReference>
<dbReference type="GO" id="GO:0038023">
    <property type="term" value="F:signaling receptor activity"/>
    <property type="evidence" value="ECO:0007669"/>
    <property type="project" value="InterPro"/>
</dbReference>
<evidence type="ECO:0000313" key="6">
    <source>
        <dbReference type="Proteomes" id="UP001187192"/>
    </source>
</evidence>
<dbReference type="SUPFAM" id="SSF55961">
    <property type="entry name" value="Bet v1-like"/>
    <property type="match status" value="1"/>
</dbReference>
<feature type="domain" description="Bet v I/Major latex protein" evidence="4">
    <location>
        <begin position="1"/>
        <end position="152"/>
    </location>
</feature>
<comment type="caution">
    <text evidence="5">The sequence shown here is derived from an EMBL/GenBank/DDBJ whole genome shotgun (WGS) entry which is preliminary data.</text>
</comment>
<dbReference type="InterPro" id="IPR024949">
    <property type="entry name" value="Bet_v_I_allergen"/>
</dbReference>
<evidence type="ECO:0000256" key="2">
    <source>
        <dbReference type="ARBA" id="ARBA00022821"/>
    </source>
</evidence>
<evidence type="ECO:0000256" key="3">
    <source>
        <dbReference type="ARBA" id="ARBA00023265"/>
    </source>
</evidence>
<dbReference type="GO" id="GO:0010427">
    <property type="term" value="F:abscisic acid binding"/>
    <property type="evidence" value="ECO:0007669"/>
    <property type="project" value="InterPro"/>
</dbReference>
<keyword evidence="2" id="KW-0611">Plant defense</keyword>
<dbReference type="Pfam" id="PF00407">
    <property type="entry name" value="Bet_v_1"/>
    <property type="match status" value="1"/>
</dbReference>
<evidence type="ECO:0000256" key="1">
    <source>
        <dbReference type="ARBA" id="ARBA00009744"/>
    </source>
</evidence>
<sequence length="160" mass="17484">MGVFTYEHEFTSAIAPARLFKGFLLNADEIILKVAPQAIKHVEILEGDGGPGTIKKVTFGEGSKFTYVKHRVDLIDRDNLTYGHSLIEGDVLLGKIEKISHVSKVVPTPDGGSIIKATSTHYTIGDAVVDEEHVKEGKEKAFGLFKLVEGYLQANPDAYN</sequence>
<evidence type="ECO:0000259" key="4">
    <source>
        <dbReference type="Pfam" id="PF00407"/>
    </source>
</evidence>